<feature type="domain" description="Nudix hydrolase" evidence="7">
    <location>
        <begin position="52"/>
        <end position="203"/>
    </location>
</feature>
<accession>A0A381XAM4</accession>
<dbReference type="AlphaFoldDB" id="A0A381XAM4"/>
<protein>
    <recommendedName>
        <fullName evidence="7">Nudix hydrolase domain-containing protein</fullName>
    </recommendedName>
</protein>
<name>A0A381XAM4_9ZZZZ</name>
<dbReference type="Pfam" id="PF00293">
    <property type="entry name" value="NUDIX"/>
    <property type="match status" value="1"/>
</dbReference>
<comment type="cofactor">
    <cofactor evidence="1">
        <name>Mn(2+)</name>
        <dbReference type="ChEBI" id="CHEBI:29035"/>
    </cofactor>
</comment>
<reference evidence="8" key="1">
    <citation type="submission" date="2018-05" db="EMBL/GenBank/DDBJ databases">
        <authorList>
            <person name="Lanie J.A."/>
            <person name="Ng W.-L."/>
            <person name="Kazmierczak K.M."/>
            <person name="Andrzejewski T.M."/>
            <person name="Davidsen T.M."/>
            <person name="Wayne K.J."/>
            <person name="Tettelin H."/>
            <person name="Glass J.I."/>
            <person name="Rusch D."/>
            <person name="Podicherti R."/>
            <person name="Tsui H.-C.T."/>
            <person name="Winkler M.E."/>
        </authorList>
    </citation>
    <scope>NUCLEOTIDE SEQUENCE</scope>
</reference>
<keyword evidence="3" id="KW-0479">Metal-binding</keyword>
<evidence type="ECO:0000256" key="3">
    <source>
        <dbReference type="ARBA" id="ARBA00022723"/>
    </source>
</evidence>
<dbReference type="GO" id="GO:0046872">
    <property type="term" value="F:metal ion binding"/>
    <property type="evidence" value="ECO:0007669"/>
    <property type="project" value="UniProtKB-KW"/>
</dbReference>
<comment type="cofactor">
    <cofactor evidence="2">
        <name>Mg(2+)</name>
        <dbReference type="ChEBI" id="CHEBI:18420"/>
    </cofactor>
</comment>
<evidence type="ECO:0000313" key="8">
    <source>
        <dbReference type="EMBL" id="SVA61728.1"/>
    </source>
</evidence>
<dbReference type="PANTHER" id="PTHR12318:SF0">
    <property type="entry name" value="ACYL-COENZYME A DIPHOSPHATASE NUDT19"/>
    <property type="match status" value="1"/>
</dbReference>
<evidence type="ECO:0000256" key="5">
    <source>
        <dbReference type="ARBA" id="ARBA00022842"/>
    </source>
</evidence>
<proteinExistence type="predicted"/>
<dbReference type="EMBL" id="UINC01014480">
    <property type="protein sequence ID" value="SVA61728.1"/>
    <property type="molecule type" value="Genomic_DNA"/>
</dbReference>
<sequence length="273" mass="30461">VYSLDVFTVDQDVTPGNRAASNTNKMKRVSMSTDKHKNDIYGDLNKRKTDEPAIAAATVVLLRDGSDGVEVLMLRKNARIDFGGMWVFPGGKIDPDDYRGGDDLEAAARCAASRESEEEAGISPASDQFVWFAHWTPPASTARRYATWFFAAQAEIDEPIQIDGGEIEEHAWINPAKALEKHGQGEIDLAPPTWVTLYELSRYQPTTAVLEHLASREPKVYETHVAERSDGVRVAMWHGDAGYESWDPDLDGDRHRLVMARGGFTFENDVENY</sequence>
<dbReference type="PANTHER" id="PTHR12318">
    <property type="entry name" value="TESTOSTERONE-REGULATED PROTEIN RP2"/>
    <property type="match status" value="1"/>
</dbReference>
<organism evidence="8">
    <name type="scientific">marine metagenome</name>
    <dbReference type="NCBI Taxonomy" id="408172"/>
    <lineage>
        <taxon>unclassified sequences</taxon>
        <taxon>metagenomes</taxon>
        <taxon>ecological metagenomes</taxon>
    </lineage>
</organism>
<gene>
    <name evidence="8" type="ORF">METZ01_LOCUS114582</name>
</gene>
<keyword evidence="6" id="KW-0464">Manganese</keyword>
<dbReference type="GO" id="GO:0016818">
    <property type="term" value="F:hydrolase activity, acting on acid anhydrides, in phosphorus-containing anhydrides"/>
    <property type="evidence" value="ECO:0007669"/>
    <property type="project" value="InterPro"/>
</dbReference>
<dbReference type="InterPro" id="IPR039121">
    <property type="entry name" value="NUDT19"/>
</dbReference>
<dbReference type="PROSITE" id="PS51462">
    <property type="entry name" value="NUDIX"/>
    <property type="match status" value="1"/>
</dbReference>
<evidence type="ECO:0000256" key="2">
    <source>
        <dbReference type="ARBA" id="ARBA00001946"/>
    </source>
</evidence>
<evidence type="ECO:0000256" key="6">
    <source>
        <dbReference type="ARBA" id="ARBA00023211"/>
    </source>
</evidence>
<feature type="non-terminal residue" evidence="8">
    <location>
        <position position="1"/>
    </location>
</feature>
<dbReference type="InterPro" id="IPR000086">
    <property type="entry name" value="NUDIX_hydrolase_dom"/>
</dbReference>
<keyword evidence="4" id="KW-0378">Hydrolase</keyword>
<evidence type="ECO:0000256" key="4">
    <source>
        <dbReference type="ARBA" id="ARBA00022801"/>
    </source>
</evidence>
<evidence type="ECO:0000256" key="1">
    <source>
        <dbReference type="ARBA" id="ARBA00001936"/>
    </source>
</evidence>
<dbReference type="SUPFAM" id="SSF55811">
    <property type="entry name" value="Nudix"/>
    <property type="match status" value="1"/>
</dbReference>
<dbReference type="Gene3D" id="3.90.79.10">
    <property type="entry name" value="Nucleoside Triphosphate Pyrophosphohydrolase"/>
    <property type="match status" value="2"/>
</dbReference>
<dbReference type="InterPro" id="IPR015797">
    <property type="entry name" value="NUDIX_hydrolase-like_dom_sf"/>
</dbReference>
<dbReference type="CDD" id="cd18870">
    <property type="entry name" value="NUDIX_AcylCoAdiphos_Nudt19"/>
    <property type="match status" value="1"/>
</dbReference>
<evidence type="ECO:0000259" key="7">
    <source>
        <dbReference type="PROSITE" id="PS51462"/>
    </source>
</evidence>
<keyword evidence="5" id="KW-0460">Magnesium</keyword>